<dbReference type="SUPFAM" id="SSF53649">
    <property type="entry name" value="Alkaline phosphatase-like"/>
    <property type="match status" value="1"/>
</dbReference>
<evidence type="ECO:0000256" key="1">
    <source>
        <dbReference type="ARBA" id="ARBA00022723"/>
    </source>
</evidence>
<dbReference type="GO" id="GO:0005737">
    <property type="term" value="C:cytoplasm"/>
    <property type="evidence" value="ECO:0007669"/>
    <property type="project" value="TreeGrafter"/>
</dbReference>
<dbReference type="GO" id="GO:0046872">
    <property type="term" value="F:metal ion binding"/>
    <property type="evidence" value="ECO:0007669"/>
    <property type="project" value="UniProtKB-KW"/>
</dbReference>
<evidence type="ECO:0000313" key="4">
    <source>
        <dbReference type="EMBL" id="SVD42138.1"/>
    </source>
</evidence>
<evidence type="ECO:0000256" key="2">
    <source>
        <dbReference type="ARBA" id="ARBA00022801"/>
    </source>
</evidence>
<dbReference type="Pfam" id="PF16347">
    <property type="entry name" value="SGSH_C"/>
    <property type="match status" value="1"/>
</dbReference>
<dbReference type="InterPro" id="IPR032506">
    <property type="entry name" value="SGSH_C"/>
</dbReference>
<feature type="domain" description="N-sulphoglucosamine sulphohydrolase C-terminal" evidence="3">
    <location>
        <begin position="5"/>
        <end position="116"/>
    </location>
</feature>
<dbReference type="EMBL" id="UINC01149577">
    <property type="protein sequence ID" value="SVD42138.1"/>
    <property type="molecule type" value="Genomic_DNA"/>
</dbReference>
<sequence>AGPGIAASGAHDSMVELIDLGPTLLDLSGLGEIEGASGISLCPQLNGANEEIHKTVFSEHGPRIMARTRDCKLVFYPGEEYGELYDLNEDPHELYNLYDKPEHSSKQQAMVERMMHWFATTKPKLA</sequence>
<dbReference type="AlphaFoldDB" id="A0A382V876"/>
<evidence type="ECO:0000259" key="3">
    <source>
        <dbReference type="Pfam" id="PF16347"/>
    </source>
</evidence>
<dbReference type="PANTHER" id="PTHR45953:SF1">
    <property type="entry name" value="IDURONATE 2-SULFATASE"/>
    <property type="match status" value="1"/>
</dbReference>
<accession>A0A382V876</accession>
<dbReference type="GO" id="GO:0004423">
    <property type="term" value="F:iduronate-2-sulfatase activity"/>
    <property type="evidence" value="ECO:0007669"/>
    <property type="project" value="TreeGrafter"/>
</dbReference>
<organism evidence="4">
    <name type="scientific">marine metagenome</name>
    <dbReference type="NCBI Taxonomy" id="408172"/>
    <lineage>
        <taxon>unclassified sequences</taxon>
        <taxon>metagenomes</taxon>
        <taxon>ecological metagenomes</taxon>
    </lineage>
</organism>
<protein>
    <recommendedName>
        <fullName evidence="3">N-sulphoglucosamine sulphohydrolase C-terminal domain-containing protein</fullName>
    </recommendedName>
</protein>
<proteinExistence type="predicted"/>
<gene>
    <name evidence="4" type="ORF">METZ01_LOCUS394992</name>
</gene>
<keyword evidence="2" id="KW-0378">Hydrolase</keyword>
<reference evidence="4" key="1">
    <citation type="submission" date="2018-05" db="EMBL/GenBank/DDBJ databases">
        <authorList>
            <person name="Lanie J.A."/>
            <person name="Ng W.-L."/>
            <person name="Kazmierczak K.M."/>
            <person name="Andrzejewski T.M."/>
            <person name="Davidsen T.M."/>
            <person name="Wayne K.J."/>
            <person name="Tettelin H."/>
            <person name="Glass J.I."/>
            <person name="Rusch D."/>
            <person name="Podicherti R."/>
            <person name="Tsui H.-C.T."/>
            <person name="Winkler M.E."/>
        </authorList>
    </citation>
    <scope>NUCLEOTIDE SEQUENCE</scope>
</reference>
<feature type="non-terminal residue" evidence="4">
    <location>
        <position position="1"/>
    </location>
</feature>
<keyword evidence="1" id="KW-0479">Metal-binding</keyword>
<name>A0A382V876_9ZZZZ</name>
<dbReference type="InterPro" id="IPR017850">
    <property type="entry name" value="Alkaline_phosphatase_core_sf"/>
</dbReference>
<dbReference type="Gene3D" id="3.40.720.10">
    <property type="entry name" value="Alkaline Phosphatase, subunit A"/>
    <property type="match status" value="1"/>
</dbReference>
<dbReference type="PANTHER" id="PTHR45953">
    <property type="entry name" value="IDURONATE 2-SULFATASE"/>
    <property type="match status" value="1"/>
</dbReference>